<name>D1ANS5_SEBTE</name>
<evidence type="ECO:0000313" key="4">
    <source>
        <dbReference type="Proteomes" id="UP000000845"/>
    </source>
</evidence>
<dbReference type="RefSeq" id="WP_012862461.1">
    <property type="nucleotide sequence ID" value="NC_013517.1"/>
</dbReference>
<dbReference type="InterPro" id="IPR036388">
    <property type="entry name" value="WH-like_DNA-bd_sf"/>
</dbReference>
<dbReference type="PROSITE" id="PS01125">
    <property type="entry name" value="ROK"/>
    <property type="match status" value="1"/>
</dbReference>
<dbReference type="PANTHER" id="PTHR18964:SF149">
    <property type="entry name" value="BIFUNCTIONAL UDP-N-ACETYLGLUCOSAMINE 2-EPIMERASE_N-ACETYLMANNOSAMINE KINASE"/>
    <property type="match status" value="1"/>
</dbReference>
<protein>
    <submittedName>
        <fullName evidence="3">ROK family protein</fullName>
    </submittedName>
</protein>
<gene>
    <name evidence="3" type="ordered locus">Sterm_3037</name>
</gene>
<dbReference type="InterPro" id="IPR000600">
    <property type="entry name" value="ROK"/>
</dbReference>
<dbReference type="SUPFAM" id="SSF53067">
    <property type="entry name" value="Actin-like ATPase domain"/>
    <property type="match status" value="1"/>
</dbReference>
<keyword evidence="2" id="KW-0812">Transmembrane</keyword>
<keyword evidence="2" id="KW-0472">Membrane</keyword>
<dbReference type="Pfam" id="PF13412">
    <property type="entry name" value="HTH_24"/>
    <property type="match status" value="1"/>
</dbReference>
<accession>D1ANS5</accession>
<dbReference type="Pfam" id="PF00480">
    <property type="entry name" value="ROK"/>
    <property type="match status" value="1"/>
</dbReference>
<feature type="transmembrane region" description="Helical" evidence="2">
    <location>
        <begin position="296"/>
        <end position="320"/>
    </location>
</feature>
<dbReference type="KEGG" id="str:Sterm_3037"/>
<dbReference type="SUPFAM" id="SSF46785">
    <property type="entry name" value="Winged helix' DNA-binding domain"/>
    <property type="match status" value="1"/>
</dbReference>
<dbReference type="Gene3D" id="1.10.10.10">
    <property type="entry name" value="Winged helix-like DNA-binding domain superfamily/Winged helix DNA-binding domain"/>
    <property type="match status" value="1"/>
</dbReference>
<dbReference type="eggNOG" id="COG1940">
    <property type="taxonomic scope" value="Bacteria"/>
</dbReference>
<dbReference type="Proteomes" id="UP000000845">
    <property type="component" value="Chromosome"/>
</dbReference>
<dbReference type="EMBL" id="CP001739">
    <property type="protein sequence ID" value="ACZ09879.1"/>
    <property type="molecule type" value="Genomic_DNA"/>
</dbReference>
<dbReference type="HOGENOM" id="CLU_036604_13_2_0"/>
<keyword evidence="4" id="KW-1185">Reference proteome</keyword>
<dbReference type="InterPro" id="IPR049874">
    <property type="entry name" value="ROK_cs"/>
</dbReference>
<reference evidence="4" key="1">
    <citation type="submission" date="2009-09" db="EMBL/GenBank/DDBJ databases">
        <title>The complete chromosome of Sebaldella termitidis ATCC 33386.</title>
        <authorList>
            <consortium name="US DOE Joint Genome Institute (JGI-PGF)"/>
            <person name="Lucas S."/>
            <person name="Copeland A."/>
            <person name="Lapidus A."/>
            <person name="Glavina del Rio T."/>
            <person name="Dalin E."/>
            <person name="Tice H."/>
            <person name="Bruce D."/>
            <person name="Goodwin L."/>
            <person name="Pitluck S."/>
            <person name="Kyrpides N."/>
            <person name="Mavromatis K."/>
            <person name="Ivanova N."/>
            <person name="Mikhailova N."/>
            <person name="Sims D."/>
            <person name="Meincke L."/>
            <person name="Brettin T."/>
            <person name="Detter J.C."/>
            <person name="Han C."/>
            <person name="Larimer F."/>
            <person name="Land M."/>
            <person name="Hauser L."/>
            <person name="Markowitz V."/>
            <person name="Cheng J.F."/>
            <person name="Hugenholtz P."/>
            <person name="Woyke T."/>
            <person name="Wu D."/>
            <person name="Eisen J.A."/>
        </authorList>
    </citation>
    <scope>NUCLEOTIDE SEQUENCE [LARGE SCALE GENOMIC DNA]</scope>
    <source>
        <strain evidence="4">ATCC 33386 / NCTC 11300</strain>
    </source>
</reference>
<dbReference type="InterPro" id="IPR043129">
    <property type="entry name" value="ATPase_NBD"/>
</dbReference>
<evidence type="ECO:0000256" key="2">
    <source>
        <dbReference type="SAM" id="Phobius"/>
    </source>
</evidence>
<reference evidence="3 4" key="2">
    <citation type="journal article" date="2010" name="Stand. Genomic Sci.">
        <title>Complete genome sequence of Sebaldella termitidis type strain (NCTC 11300).</title>
        <authorList>
            <person name="Harmon-Smith M."/>
            <person name="Celia L."/>
            <person name="Chertkov O."/>
            <person name="Lapidus A."/>
            <person name="Copeland A."/>
            <person name="Glavina Del Rio T."/>
            <person name="Nolan M."/>
            <person name="Lucas S."/>
            <person name="Tice H."/>
            <person name="Cheng J.F."/>
            <person name="Han C."/>
            <person name="Detter J.C."/>
            <person name="Bruce D."/>
            <person name="Goodwin L."/>
            <person name="Pitluck S."/>
            <person name="Pati A."/>
            <person name="Liolios K."/>
            <person name="Ivanova N."/>
            <person name="Mavromatis K."/>
            <person name="Mikhailova N."/>
            <person name="Chen A."/>
            <person name="Palaniappan K."/>
            <person name="Land M."/>
            <person name="Hauser L."/>
            <person name="Chang Y.J."/>
            <person name="Jeffries C.D."/>
            <person name="Brettin T."/>
            <person name="Goker M."/>
            <person name="Beck B."/>
            <person name="Bristow J."/>
            <person name="Eisen J.A."/>
            <person name="Markowitz V."/>
            <person name="Hugenholtz P."/>
            <person name="Kyrpides N.C."/>
            <person name="Klenk H.P."/>
            <person name="Chen F."/>
        </authorList>
    </citation>
    <scope>NUCLEOTIDE SEQUENCE [LARGE SCALE GENOMIC DNA]</scope>
    <source>
        <strain evidence="4">ATCC 33386 / NCTC 11300</strain>
    </source>
</reference>
<sequence>MELIQNNYHRKILSYIYLEKQITKIQLSKFLDVTIPTVTLYLNELIKMGLIKESGVINSEAGRKPVVFEINSQNSYTIGIEIRQELITVIILDLELNLIYKSQENYNINNLQEELKNLVYKSIVHSNIKMEQLLGIGIAFPGIVNDRKLKFEESPIVDIKEYSLEGLKESFNIPIYIGNEADYAAYAENLIGSSKKYKNSIYLSVHEGIGGGIILENSLYSGGLQHAGEVGHMVIEYKGRECECGRHGCWEKYVSSNIINKIIKDNSLAGVDPLLDIYLNKSDDVIFRQMDEYFDYLAAGIMNLFLIFDLDCIIIGGILAPYEKQIQNLLIEKIKNENCKLEKNAEKIVFPQLLTTASAIGAGIIPLSNIYDFDLILKSGV</sequence>
<dbReference type="PANTHER" id="PTHR18964">
    <property type="entry name" value="ROK (REPRESSOR, ORF, KINASE) FAMILY"/>
    <property type="match status" value="1"/>
</dbReference>
<keyword evidence="2" id="KW-1133">Transmembrane helix</keyword>
<dbReference type="InterPro" id="IPR036390">
    <property type="entry name" value="WH_DNA-bd_sf"/>
</dbReference>
<dbReference type="Gene3D" id="3.30.420.40">
    <property type="match status" value="2"/>
</dbReference>
<evidence type="ECO:0000313" key="3">
    <source>
        <dbReference type="EMBL" id="ACZ09879.1"/>
    </source>
</evidence>
<organism evidence="3 4">
    <name type="scientific">Sebaldella termitidis (strain ATCC 33386 / NCTC 11300)</name>
    <dbReference type="NCBI Taxonomy" id="526218"/>
    <lineage>
        <taxon>Bacteria</taxon>
        <taxon>Fusobacteriati</taxon>
        <taxon>Fusobacteriota</taxon>
        <taxon>Fusobacteriia</taxon>
        <taxon>Fusobacteriales</taxon>
        <taxon>Leptotrichiaceae</taxon>
        <taxon>Sebaldella</taxon>
    </lineage>
</organism>
<dbReference type="AlphaFoldDB" id="D1ANS5"/>
<evidence type="ECO:0000256" key="1">
    <source>
        <dbReference type="ARBA" id="ARBA00006479"/>
    </source>
</evidence>
<comment type="similarity">
    <text evidence="1">Belongs to the ROK (NagC/XylR) family.</text>
</comment>
<dbReference type="STRING" id="526218.Sterm_3037"/>
<proteinExistence type="inferred from homology"/>